<keyword evidence="1" id="KW-0472">Membrane</keyword>
<accession>K9W210</accession>
<dbReference type="KEGG" id="cep:Cri9333_3423"/>
<protein>
    <submittedName>
        <fullName evidence="2">Uncharacterized protein</fullName>
    </submittedName>
</protein>
<keyword evidence="1" id="KW-1133">Transmembrane helix</keyword>
<keyword evidence="1" id="KW-0812">Transmembrane</keyword>
<sequence>MDNRKLIAENRDFLIKQSEMLQAIISRMASNSLTIKQLGLTLWTTLLGFGFTNKTKSLFVLAFISYTLLGFFDGYYLYLEKRFRYNFNQLTEILCGFNNESLDKFQIFKGNFIALERLSRKEAVQFYLNTLASWANLPYLIILAITLIILRAS</sequence>
<evidence type="ECO:0000256" key="1">
    <source>
        <dbReference type="SAM" id="Phobius"/>
    </source>
</evidence>
<dbReference type="STRING" id="1173022.Cri9333_3423"/>
<gene>
    <name evidence="2" type="ORF">Cri9333_3423</name>
</gene>
<evidence type="ECO:0000313" key="2">
    <source>
        <dbReference type="EMBL" id="AFZ14251.1"/>
    </source>
</evidence>
<dbReference type="AlphaFoldDB" id="K9W210"/>
<feature type="transmembrane region" description="Helical" evidence="1">
    <location>
        <begin position="33"/>
        <end position="52"/>
    </location>
</feature>
<dbReference type="HOGENOM" id="CLU_1710206_0_0_3"/>
<feature type="transmembrane region" description="Helical" evidence="1">
    <location>
        <begin position="58"/>
        <end position="79"/>
    </location>
</feature>
<reference evidence="2 3" key="1">
    <citation type="submission" date="2012-06" db="EMBL/GenBank/DDBJ databases">
        <title>Finished chromosome of genome of Crinalium epipsammum PCC 9333.</title>
        <authorList>
            <consortium name="US DOE Joint Genome Institute"/>
            <person name="Gugger M."/>
            <person name="Coursin T."/>
            <person name="Rippka R."/>
            <person name="Tandeau De Marsac N."/>
            <person name="Huntemann M."/>
            <person name="Wei C.-L."/>
            <person name="Han J."/>
            <person name="Detter J.C."/>
            <person name="Han C."/>
            <person name="Tapia R."/>
            <person name="Davenport K."/>
            <person name="Daligault H."/>
            <person name="Erkkila T."/>
            <person name="Gu W."/>
            <person name="Munk A.C.C."/>
            <person name="Teshima H."/>
            <person name="Xu Y."/>
            <person name="Chain P."/>
            <person name="Chen A."/>
            <person name="Krypides N."/>
            <person name="Mavromatis K."/>
            <person name="Markowitz V."/>
            <person name="Szeto E."/>
            <person name="Ivanova N."/>
            <person name="Mikhailova N."/>
            <person name="Ovchinnikova G."/>
            <person name="Pagani I."/>
            <person name="Pati A."/>
            <person name="Goodwin L."/>
            <person name="Peters L."/>
            <person name="Pitluck S."/>
            <person name="Woyke T."/>
            <person name="Kerfeld C."/>
        </authorList>
    </citation>
    <scope>NUCLEOTIDE SEQUENCE [LARGE SCALE GENOMIC DNA]</scope>
    <source>
        <strain evidence="2 3">PCC 9333</strain>
    </source>
</reference>
<dbReference type="RefSeq" id="WP_015204357.1">
    <property type="nucleotide sequence ID" value="NC_019753.1"/>
</dbReference>
<name>K9W210_9CYAN</name>
<feature type="transmembrane region" description="Helical" evidence="1">
    <location>
        <begin position="126"/>
        <end position="150"/>
    </location>
</feature>
<dbReference type="OrthoDB" id="573709at2"/>
<evidence type="ECO:0000313" key="3">
    <source>
        <dbReference type="Proteomes" id="UP000010472"/>
    </source>
</evidence>
<dbReference type="EMBL" id="CP003620">
    <property type="protein sequence ID" value="AFZ14251.1"/>
    <property type="molecule type" value="Genomic_DNA"/>
</dbReference>
<dbReference type="Proteomes" id="UP000010472">
    <property type="component" value="Chromosome"/>
</dbReference>
<keyword evidence="3" id="KW-1185">Reference proteome</keyword>
<organism evidence="2 3">
    <name type="scientific">Crinalium epipsammum PCC 9333</name>
    <dbReference type="NCBI Taxonomy" id="1173022"/>
    <lineage>
        <taxon>Bacteria</taxon>
        <taxon>Bacillati</taxon>
        <taxon>Cyanobacteriota</taxon>
        <taxon>Cyanophyceae</taxon>
        <taxon>Gomontiellales</taxon>
        <taxon>Gomontiellaceae</taxon>
        <taxon>Crinalium</taxon>
    </lineage>
</organism>
<proteinExistence type="predicted"/>
<dbReference type="eggNOG" id="ENOG5032AG8">
    <property type="taxonomic scope" value="Bacteria"/>
</dbReference>